<sequence>MDISLAIEAEIRAILQGVEVAWERNLKKIILESDSKSAIELIANPPQNYHLFTRMIRRIRNLANRYRMLSSNTPLERWILDDPPPELNLAIWADSCGSLYVKAETLKTQQLWWQLCHSSSLPPLSLYTLNLTRLRGADPTRHCDASSLCASGSREAWCFCSLRGCWPLLRRSLRRPSSVSSVTDLKSSCVSPRGAGSEVRRSRWVRIMRHFALS</sequence>
<proteinExistence type="predicted"/>
<dbReference type="EMBL" id="JASCZI010030249">
    <property type="protein sequence ID" value="MED6119818.1"/>
    <property type="molecule type" value="Genomic_DNA"/>
</dbReference>
<dbReference type="CDD" id="cd06222">
    <property type="entry name" value="RNase_H_like"/>
    <property type="match status" value="1"/>
</dbReference>
<dbReference type="Pfam" id="PF13456">
    <property type="entry name" value="RVT_3"/>
    <property type="match status" value="1"/>
</dbReference>
<dbReference type="InterPro" id="IPR002156">
    <property type="entry name" value="RNaseH_domain"/>
</dbReference>
<accession>A0ABU6R784</accession>
<dbReference type="InterPro" id="IPR036397">
    <property type="entry name" value="RNaseH_sf"/>
</dbReference>
<dbReference type="PANTHER" id="PTHR47723:SF19">
    <property type="entry name" value="POLYNUCLEOTIDYL TRANSFERASE, RIBONUCLEASE H-LIKE SUPERFAMILY PROTEIN"/>
    <property type="match status" value="1"/>
</dbReference>
<evidence type="ECO:0000259" key="1">
    <source>
        <dbReference type="Pfam" id="PF13456"/>
    </source>
</evidence>
<dbReference type="Gene3D" id="3.30.420.10">
    <property type="entry name" value="Ribonuclease H-like superfamily/Ribonuclease H"/>
    <property type="match status" value="1"/>
</dbReference>
<dbReference type="InterPro" id="IPR044730">
    <property type="entry name" value="RNase_H-like_dom_plant"/>
</dbReference>
<name>A0ABU6R784_9FABA</name>
<organism evidence="2 3">
    <name type="scientific">Stylosanthes scabra</name>
    <dbReference type="NCBI Taxonomy" id="79078"/>
    <lineage>
        <taxon>Eukaryota</taxon>
        <taxon>Viridiplantae</taxon>
        <taxon>Streptophyta</taxon>
        <taxon>Embryophyta</taxon>
        <taxon>Tracheophyta</taxon>
        <taxon>Spermatophyta</taxon>
        <taxon>Magnoliopsida</taxon>
        <taxon>eudicotyledons</taxon>
        <taxon>Gunneridae</taxon>
        <taxon>Pentapetalae</taxon>
        <taxon>rosids</taxon>
        <taxon>fabids</taxon>
        <taxon>Fabales</taxon>
        <taxon>Fabaceae</taxon>
        <taxon>Papilionoideae</taxon>
        <taxon>50 kb inversion clade</taxon>
        <taxon>dalbergioids sensu lato</taxon>
        <taxon>Dalbergieae</taxon>
        <taxon>Pterocarpus clade</taxon>
        <taxon>Stylosanthes</taxon>
    </lineage>
</organism>
<keyword evidence="3" id="KW-1185">Reference proteome</keyword>
<dbReference type="InterPro" id="IPR053151">
    <property type="entry name" value="RNase_H-like"/>
</dbReference>
<feature type="domain" description="RNase H type-1" evidence="1">
    <location>
        <begin position="8"/>
        <end position="67"/>
    </location>
</feature>
<dbReference type="InterPro" id="IPR012337">
    <property type="entry name" value="RNaseH-like_sf"/>
</dbReference>
<dbReference type="Proteomes" id="UP001341840">
    <property type="component" value="Unassembled WGS sequence"/>
</dbReference>
<protein>
    <recommendedName>
        <fullName evidence="1">RNase H type-1 domain-containing protein</fullName>
    </recommendedName>
</protein>
<reference evidence="2 3" key="1">
    <citation type="journal article" date="2023" name="Plants (Basel)">
        <title>Bridging the Gap: Combining Genomics and Transcriptomics Approaches to Understand Stylosanthes scabra, an Orphan Legume from the Brazilian Caatinga.</title>
        <authorList>
            <person name="Ferreira-Neto J.R.C."/>
            <person name="da Silva M.D."/>
            <person name="Binneck E."/>
            <person name="de Melo N.F."/>
            <person name="da Silva R.H."/>
            <person name="de Melo A.L.T.M."/>
            <person name="Pandolfi V."/>
            <person name="Bustamante F.O."/>
            <person name="Brasileiro-Vidal A.C."/>
            <person name="Benko-Iseppon A.M."/>
        </authorList>
    </citation>
    <scope>NUCLEOTIDE SEQUENCE [LARGE SCALE GENOMIC DNA]</scope>
    <source>
        <tissue evidence="2">Leaves</tissue>
    </source>
</reference>
<evidence type="ECO:0000313" key="2">
    <source>
        <dbReference type="EMBL" id="MED6119818.1"/>
    </source>
</evidence>
<dbReference type="SUPFAM" id="SSF53098">
    <property type="entry name" value="Ribonuclease H-like"/>
    <property type="match status" value="1"/>
</dbReference>
<gene>
    <name evidence="2" type="ORF">PIB30_015114</name>
</gene>
<dbReference type="PANTHER" id="PTHR47723">
    <property type="entry name" value="OS05G0353850 PROTEIN"/>
    <property type="match status" value="1"/>
</dbReference>
<evidence type="ECO:0000313" key="3">
    <source>
        <dbReference type="Proteomes" id="UP001341840"/>
    </source>
</evidence>
<comment type="caution">
    <text evidence="2">The sequence shown here is derived from an EMBL/GenBank/DDBJ whole genome shotgun (WGS) entry which is preliminary data.</text>
</comment>